<feature type="transmembrane region" description="Helical" evidence="1">
    <location>
        <begin position="21"/>
        <end position="40"/>
    </location>
</feature>
<organism evidence="2">
    <name type="scientific">freshwater metagenome</name>
    <dbReference type="NCBI Taxonomy" id="449393"/>
    <lineage>
        <taxon>unclassified sequences</taxon>
        <taxon>metagenomes</taxon>
        <taxon>ecological metagenomes</taxon>
    </lineage>
</organism>
<dbReference type="InterPro" id="IPR007383">
    <property type="entry name" value="DUF445"/>
</dbReference>
<name>A0A6J6C4B2_9ZZZZ</name>
<gene>
    <name evidence="2" type="ORF">UFOPK1493_00618</name>
</gene>
<dbReference type="Pfam" id="PF04286">
    <property type="entry name" value="DUF445"/>
    <property type="match status" value="1"/>
</dbReference>
<protein>
    <submittedName>
        <fullName evidence="2">Unannotated protein</fullName>
    </submittedName>
</protein>
<evidence type="ECO:0000256" key="1">
    <source>
        <dbReference type="SAM" id="Phobius"/>
    </source>
</evidence>
<keyword evidence="1" id="KW-1133">Transmembrane helix</keyword>
<proteinExistence type="predicted"/>
<keyword evidence="1" id="KW-0812">Transmembrane</keyword>
<reference evidence="2" key="1">
    <citation type="submission" date="2020-05" db="EMBL/GenBank/DDBJ databases">
        <authorList>
            <person name="Chiriac C."/>
            <person name="Salcher M."/>
            <person name="Ghai R."/>
            <person name="Kavagutti S V."/>
        </authorList>
    </citation>
    <scope>NUCLEOTIDE SEQUENCE</scope>
</reference>
<evidence type="ECO:0000313" key="2">
    <source>
        <dbReference type="EMBL" id="CAB4545363.1"/>
    </source>
</evidence>
<dbReference type="PANTHER" id="PTHR38442:SF1">
    <property type="entry name" value="INNER MEMBRANE PROTEIN"/>
    <property type="match status" value="1"/>
</dbReference>
<accession>A0A6J6C4B2</accession>
<dbReference type="EMBL" id="CAEZSR010000013">
    <property type="protein sequence ID" value="CAB4545363.1"/>
    <property type="molecule type" value="Genomic_DNA"/>
</dbReference>
<keyword evidence="1" id="KW-0472">Membrane</keyword>
<dbReference type="GO" id="GO:0005886">
    <property type="term" value="C:plasma membrane"/>
    <property type="evidence" value="ECO:0007669"/>
    <property type="project" value="TreeGrafter"/>
</dbReference>
<sequence>MASDSDLLDRERAAELRRMKWVATGLLVAVAALFVLMRSFDDRSGWVGYVEAFAEAAMVGALADWFAVTALFRHPLGLPIPHTAIIPKRKDQIGQSLGTFVQDNFLTEELLNERLAKAHVGARLGEWLSHPANALRASSAAGDVIRGALEVVDDAAISGSIEAMVERRIRATPVAPLVGRAIDVAVENGHHQRLLDATMSGLKNFLDDNRVTFRERLQHESPWWVPESIDDRIFDKIFTGVHRFLDDVGTDHDHEVRRSIDQRVIAFAQRLRDDPELVRKGEELKEELLEHPDVRAWIASLWGEVKHSLEQAAVDPDSELRRRMTFSLSQLGHRLRDDAELQGKVDRWVASAGGYLVANYRHEVANMISSTVERWDAESTGRRLELQVGRDLQFIRINGTVVGGLAGLLIHLLTDLL</sequence>
<dbReference type="PANTHER" id="PTHR38442">
    <property type="entry name" value="INNER MEMBRANE PROTEIN-RELATED"/>
    <property type="match status" value="1"/>
</dbReference>
<dbReference type="AlphaFoldDB" id="A0A6J6C4B2"/>